<sequence length="84" mass="9118">MPGIQPDSPLVWKPGVCSGFRYMPAISYSFTISPPVRPSQDHRLGKSGVATEYGVYVGLAFQKEKEEQAPSCEALPGPSCPYDL</sequence>
<reference evidence="1 2" key="1">
    <citation type="submission" date="2023-05" db="EMBL/GenBank/DDBJ databases">
        <title>B98-5 Cell Line De Novo Hybrid Assembly: An Optical Mapping Approach.</title>
        <authorList>
            <person name="Kananen K."/>
            <person name="Auerbach J.A."/>
            <person name="Kautto E."/>
            <person name="Blachly J.S."/>
        </authorList>
    </citation>
    <scope>NUCLEOTIDE SEQUENCE [LARGE SCALE GENOMIC DNA]</scope>
    <source>
        <strain evidence="1">B95-8</strain>
        <tissue evidence="1">Cell line</tissue>
    </source>
</reference>
<dbReference type="Proteomes" id="UP001266305">
    <property type="component" value="Unassembled WGS sequence"/>
</dbReference>
<comment type="caution">
    <text evidence="1">The sequence shown here is derived from an EMBL/GenBank/DDBJ whole genome shotgun (WGS) entry which is preliminary data.</text>
</comment>
<evidence type="ECO:0000313" key="1">
    <source>
        <dbReference type="EMBL" id="KAK2108156.1"/>
    </source>
</evidence>
<keyword evidence="2" id="KW-1185">Reference proteome</keyword>
<accession>A0ABQ9VG52</accession>
<evidence type="ECO:0000313" key="2">
    <source>
        <dbReference type="Proteomes" id="UP001266305"/>
    </source>
</evidence>
<name>A0ABQ9VG52_SAGOE</name>
<gene>
    <name evidence="1" type="ORF">P7K49_013321</name>
</gene>
<proteinExistence type="predicted"/>
<organism evidence="1 2">
    <name type="scientific">Saguinus oedipus</name>
    <name type="common">Cotton-top tamarin</name>
    <name type="synonym">Oedipomidas oedipus</name>
    <dbReference type="NCBI Taxonomy" id="9490"/>
    <lineage>
        <taxon>Eukaryota</taxon>
        <taxon>Metazoa</taxon>
        <taxon>Chordata</taxon>
        <taxon>Craniata</taxon>
        <taxon>Vertebrata</taxon>
        <taxon>Euteleostomi</taxon>
        <taxon>Mammalia</taxon>
        <taxon>Eutheria</taxon>
        <taxon>Euarchontoglires</taxon>
        <taxon>Primates</taxon>
        <taxon>Haplorrhini</taxon>
        <taxon>Platyrrhini</taxon>
        <taxon>Cebidae</taxon>
        <taxon>Callitrichinae</taxon>
        <taxon>Saguinus</taxon>
    </lineage>
</organism>
<dbReference type="EMBL" id="JASSZA010000006">
    <property type="protein sequence ID" value="KAK2108156.1"/>
    <property type="molecule type" value="Genomic_DNA"/>
</dbReference>
<protein>
    <submittedName>
        <fullName evidence="1">Uncharacterized protein</fullName>
    </submittedName>
</protein>